<keyword evidence="1" id="KW-0732">Signal</keyword>
<dbReference type="SMART" id="SM00718">
    <property type="entry name" value="DM4_12"/>
    <property type="match status" value="1"/>
</dbReference>
<comment type="caution">
    <text evidence="2">The sequence shown here is derived from an EMBL/GenBank/DDBJ whole genome shotgun (WGS) entry which is preliminary data.</text>
</comment>
<dbReference type="InterPro" id="IPR006631">
    <property type="entry name" value="DM4_12"/>
</dbReference>
<feature type="signal peptide" evidence="1">
    <location>
        <begin position="1"/>
        <end position="20"/>
    </location>
</feature>
<dbReference type="AlphaFoldDB" id="A0ABD0SQF7"/>
<evidence type="ECO:0000256" key="1">
    <source>
        <dbReference type="SAM" id="SignalP"/>
    </source>
</evidence>
<gene>
    <name evidence="2" type="ORF">ABMA28_005873</name>
</gene>
<organism evidence="2 3">
    <name type="scientific">Loxostege sticticalis</name>
    <name type="common">Beet webworm moth</name>
    <dbReference type="NCBI Taxonomy" id="481309"/>
    <lineage>
        <taxon>Eukaryota</taxon>
        <taxon>Metazoa</taxon>
        <taxon>Ecdysozoa</taxon>
        <taxon>Arthropoda</taxon>
        <taxon>Hexapoda</taxon>
        <taxon>Insecta</taxon>
        <taxon>Pterygota</taxon>
        <taxon>Neoptera</taxon>
        <taxon>Endopterygota</taxon>
        <taxon>Lepidoptera</taxon>
        <taxon>Glossata</taxon>
        <taxon>Ditrysia</taxon>
        <taxon>Pyraloidea</taxon>
        <taxon>Crambidae</taxon>
        <taxon>Pyraustinae</taxon>
        <taxon>Loxostege</taxon>
    </lineage>
</organism>
<dbReference type="PANTHER" id="PTHR21253:SF0">
    <property type="entry name" value="F-BOX ONLY PROTEIN 11-RELATED"/>
    <property type="match status" value="1"/>
</dbReference>
<dbReference type="Pfam" id="PF07841">
    <property type="entry name" value="DM4_12"/>
    <property type="match status" value="1"/>
</dbReference>
<accession>A0ABD0SQF7</accession>
<dbReference type="EMBL" id="JBEDNZ010000018">
    <property type="protein sequence ID" value="KAL0821273.1"/>
    <property type="molecule type" value="Genomic_DNA"/>
</dbReference>
<sequence>MHQAITVLFFVLVVSNVCEFIKYDCPNVKTPLSLVRKRRHLAFPDNSNAVLTASLVCAFLTHIPAGWNLSLELDVMFPLPDLNFTVTHGYRKKLHHKQKRELWTKFEDALSFHNLDGWACVYKSICEAKVYLAPPGKSLVHDILRAMFTVPEMDQEFRTEVEGSYDELLTPDYCDRIGSCPVSLLHFILSLNQPKKY</sequence>
<protein>
    <submittedName>
        <fullName evidence="2">Uncharacterized protein</fullName>
    </submittedName>
</protein>
<name>A0ABD0SQF7_LOXSC</name>
<dbReference type="Proteomes" id="UP001549921">
    <property type="component" value="Unassembled WGS sequence"/>
</dbReference>
<evidence type="ECO:0000313" key="2">
    <source>
        <dbReference type="EMBL" id="KAL0821273.1"/>
    </source>
</evidence>
<feature type="chain" id="PRO_5044825577" evidence="1">
    <location>
        <begin position="21"/>
        <end position="197"/>
    </location>
</feature>
<dbReference type="PANTHER" id="PTHR21253">
    <property type="entry name" value="F-BOX ONLY PROTEIN 11-RELATED"/>
    <property type="match status" value="1"/>
</dbReference>
<proteinExistence type="predicted"/>
<reference evidence="2 3" key="1">
    <citation type="submission" date="2024-06" db="EMBL/GenBank/DDBJ databases">
        <title>A chromosome-level genome assembly of beet webworm, Loxostege sticticalis.</title>
        <authorList>
            <person name="Zhang Y."/>
        </authorList>
    </citation>
    <scope>NUCLEOTIDE SEQUENCE [LARGE SCALE GENOMIC DNA]</scope>
    <source>
        <strain evidence="2">AQ028</strain>
        <tissue evidence="2">Male pupae</tissue>
    </source>
</reference>
<evidence type="ECO:0000313" key="3">
    <source>
        <dbReference type="Proteomes" id="UP001549921"/>
    </source>
</evidence>